<name>A0ABS4W8H2_9MICC</name>
<sequence>MFASASPPKPSRWRQSFYGNCLQNIGEVEPHQRSQDSIRLQRCFPVALFGNSPPIVGRMESAVHFQSFAVPSSLLC</sequence>
<evidence type="ECO:0000313" key="1">
    <source>
        <dbReference type="EMBL" id="MBP2372510.1"/>
    </source>
</evidence>
<evidence type="ECO:0000313" key="2">
    <source>
        <dbReference type="Proteomes" id="UP000766570"/>
    </source>
</evidence>
<dbReference type="Proteomes" id="UP000766570">
    <property type="component" value="Unassembled WGS sequence"/>
</dbReference>
<reference evidence="1 2" key="1">
    <citation type="submission" date="2021-03" db="EMBL/GenBank/DDBJ databases">
        <title>Sequencing the genomes of 1000 actinobacteria strains.</title>
        <authorList>
            <person name="Klenk H.-P."/>
        </authorList>
    </citation>
    <scope>NUCLEOTIDE SEQUENCE [LARGE SCALE GENOMIC DNA]</scope>
    <source>
        <strain evidence="1 2">DSM 15454</strain>
    </source>
</reference>
<comment type="caution">
    <text evidence="1">The sequence shown here is derived from an EMBL/GenBank/DDBJ whole genome shotgun (WGS) entry which is preliminary data.</text>
</comment>
<accession>A0ABS4W8H2</accession>
<protein>
    <submittedName>
        <fullName evidence="1">Uncharacterized protein</fullName>
    </submittedName>
</protein>
<proteinExistence type="predicted"/>
<organism evidence="1 2">
    <name type="scientific">Paeniglutamicibacter psychrophenolicus</name>
    <dbReference type="NCBI Taxonomy" id="257454"/>
    <lineage>
        <taxon>Bacteria</taxon>
        <taxon>Bacillati</taxon>
        <taxon>Actinomycetota</taxon>
        <taxon>Actinomycetes</taxon>
        <taxon>Micrococcales</taxon>
        <taxon>Micrococcaceae</taxon>
        <taxon>Paeniglutamicibacter</taxon>
    </lineage>
</organism>
<gene>
    <name evidence="1" type="ORF">JOF46_000422</name>
</gene>
<dbReference type="EMBL" id="JAGIOE010000001">
    <property type="protein sequence ID" value="MBP2372510.1"/>
    <property type="molecule type" value="Genomic_DNA"/>
</dbReference>
<keyword evidence="2" id="KW-1185">Reference proteome</keyword>